<dbReference type="STRING" id="1480694.DC28_03925"/>
<dbReference type="RefSeq" id="WP_037546119.1">
    <property type="nucleotide sequence ID" value="NZ_JNUP01000029.1"/>
</dbReference>
<dbReference type="EMBL" id="JNUP01000029">
    <property type="protein sequence ID" value="KGE73422.1"/>
    <property type="molecule type" value="Genomic_DNA"/>
</dbReference>
<dbReference type="AlphaFoldDB" id="A0A098R3W9"/>
<sequence length="233" mass="25223">MKNHPSSTRSGLVFLAFLVLPVLPLWGEGDSKTPGSGASSEIPPEGSRLISAQELDLQVRSMATLTLAEIQVGDILTYSETLALYNAQQQFLRKVRGLSYILPGLGHFPQGSILEGSFFLAGDLAITAGILLVTHALLPASVQYPALDYFQSPYSTVKTAWENLTLVSILPSAGFLAAGSIAQWFYRSWAANRAQSIARQRIAEGEQTFTVRPMVDLSRGLFMGLSVHHESGN</sequence>
<comment type="caution">
    <text evidence="1">The sequence shown here is derived from an EMBL/GenBank/DDBJ whole genome shotgun (WGS) entry which is preliminary data.</text>
</comment>
<proteinExistence type="predicted"/>
<organism evidence="1 2">
    <name type="scientific">Spirochaeta lutea</name>
    <dbReference type="NCBI Taxonomy" id="1480694"/>
    <lineage>
        <taxon>Bacteria</taxon>
        <taxon>Pseudomonadati</taxon>
        <taxon>Spirochaetota</taxon>
        <taxon>Spirochaetia</taxon>
        <taxon>Spirochaetales</taxon>
        <taxon>Spirochaetaceae</taxon>
        <taxon>Spirochaeta</taxon>
    </lineage>
</organism>
<name>A0A098R3W9_9SPIO</name>
<evidence type="ECO:0000313" key="2">
    <source>
        <dbReference type="Proteomes" id="UP000029692"/>
    </source>
</evidence>
<protein>
    <submittedName>
        <fullName evidence="1">Uncharacterized protein</fullName>
    </submittedName>
</protein>
<evidence type="ECO:0000313" key="1">
    <source>
        <dbReference type="EMBL" id="KGE73422.1"/>
    </source>
</evidence>
<reference evidence="1 2" key="1">
    <citation type="submission" date="2014-05" db="EMBL/GenBank/DDBJ databases">
        <title>De novo Genome Sequence of Spirocheata sp.</title>
        <authorList>
            <person name="Shivani Y."/>
            <person name="Subhash Y."/>
            <person name="Tushar L."/>
            <person name="Sasikala C."/>
            <person name="Ramana C.V."/>
        </authorList>
    </citation>
    <scope>NUCLEOTIDE SEQUENCE [LARGE SCALE GENOMIC DNA]</scope>
    <source>
        <strain evidence="1 2">JC230</strain>
    </source>
</reference>
<dbReference type="Proteomes" id="UP000029692">
    <property type="component" value="Unassembled WGS sequence"/>
</dbReference>
<accession>A0A098R3W9</accession>
<gene>
    <name evidence="1" type="ORF">DC28_03925</name>
</gene>
<keyword evidence="2" id="KW-1185">Reference proteome</keyword>